<dbReference type="Pfam" id="PF05178">
    <property type="entry name" value="Kri1"/>
    <property type="match status" value="1"/>
</dbReference>
<dbReference type="GO" id="GO:0030686">
    <property type="term" value="C:90S preribosome"/>
    <property type="evidence" value="ECO:0007669"/>
    <property type="project" value="TreeGrafter"/>
</dbReference>
<feature type="compositionally biased region" description="Acidic residues" evidence="2">
    <location>
        <begin position="331"/>
        <end position="343"/>
    </location>
</feature>
<feature type="compositionally biased region" description="Basic and acidic residues" evidence="2">
    <location>
        <begin position="100"/>
        <end position="109"/>
    </location>
</feature>
<gene>
    <name evidence="4" type="ORF">BDV98DRAFT_557039</name>
</gene>
<evidence type="ECO:0000256" key="2">
    <source>
        <dbReference type="SAM" id="MobiDB-lite"/>
    </source>
</evidence>
<evidence type="ECO:0000313" key="4">
    <source>
        <dbReference type="EMBL" id="TFL06981.1"/>
    </source>
</evidence>
<dbReference type="GO" id="GO:0005730">
    <property type="term" value="C:nucleolus"/>
    <property type="evidence" value="ECO:0007669"/>
    <property type="project" value="TreeGrafter"/>
</dbReference>
<dbReference type="OrthoDB" id="10252032at2759"/>
<feature type="compositionally biased region" description="Basic and acidic residues" evidence="2">
    <location>
        <begin position="378"/>
        <end position="387"/>
    </location>
</feature>
<proteinExistence type="inferred from homology"/>
<feature type="compositionally biased region" description="Basic and acidic residues" evidence="2">
    <location>
        <begin position="163"/>
        <end position="183"/>
    </location>
</feature>
<dbReference type="InterPro" id="IPR024626">
    <property type="entry name" value="Kri1-like_C"/>
</dbReference>
<dbReference type="EMBL" id="ML178814">
    <property type="protein sequence ID" value="TFL06981.1"/>
    <property type="molecule type" value="Genomic_DNA"/>
</dbReference>
<keyword evidence="5" id="KW-1185">Reference proteome</keyword>
<dbReference type="PANTHER" id="PTHR14490:SF5">
    <property type="entry name" value="PROTEIN KRI1 HOMOLOG"/>
    <property type="match status" value="1"/>
</dbReference>
<feature type="compositionally biased region" description="Basic residues" evidence="2">
    <location>
        <begin position="656"/>
        <end position="668"/>
    </location>
</feature>
<evidence type="ECO:0000259" key="3">
    <source>
        <dbReference type="Pfam" id="PF12936"/>
    </source>
</evidence>
<name>A0A5C3R277_9AGAR</name>
<accession>A0A5C3R277</accession>
<feature type="compositionally biased region" description="Basic and acidic residues" evidence="2">
    <location>
        <begin position="691"/>
        <end position="702"/>
    </location>
</feature>
<feature type="compositionally biased region" description="Acidic residues" evidence="2">
    <location>
        <begin position="45"/>
        <end position="66"/>
    </location>
</feature>
<dbReference type="STRING" id="1884261.A0A5C3R277"/>
<dbReference type="Proteomes" id="UP000305067">
    <property type="component" value="Unassembled WGS sequence"/>
</dbReference>
<dbReference type="AlphaFoldDB" id="A0A5C3R277"/>
<feature type="compositionally biased region" description="Basic and acidic residues" evidence="2">
    <location>
        <begin position="260"/>
        <end position="277"/>
    </location>
</feature>
<sequence>MLSDSDDNDDITQFTINEHYAKAFQYKKEREELAKLKEKYGSDAEFSDEESTDSESAESEDEDGEELTPAVDAAILRTLARIKNKDPGIYESSVNIFDQEHKQSEKDSAKLTGAQRSRKTAESKSKPYTIRQAALDSALQVTSRSPSPEPSHPAGNGIVSHAQEQETLRRETIAAFHDSKDTADIEDEVEDDLFIPRAKTQDEIEQEEQEYQEFLKSQVGEETLADLVTFESSRGGEQEEEEEEEEDTKKDKKKKKGKKERAVEVQDKGKGRKSKDEEDRDFLLSYILNRGWIDRSANRIPTYGEVTAKPERPKKKKKEAVAEEPRASSSSEEDEDEVDAENEFDDIVDNFESSYNFRFEEPDAATIKRYPRDLASTVRREDTTRKDARQRKKERKEEQLMQKKEEVKRLKALKMKEIRAKLEKIGKVGGIGHDPLLDELDLEADWDPEAHDTQMMGLYDEEGEGPVDDEKPSWDDDIDIGDIPEWDVDDGLPKATSSSSKKEKKKKKKKGGNAEDDMAVDIDEMDADAPMGGFDEDGDDGEEWDGTEEMRKRKLDEYMNELYSMDFNDLVGGLPTRFKYAPVKPTNYGLTPAEILMATDADLNEFMGIKKFAPYKKENTWDSNRNAKLSDFRKKLTDRGVGGASGANATPNGAPVKKRMGKKERMKMKGAQDGEAEAEVPEGGEGKKRKRDVDVVVDKEEVAEAAEQGESGKRKRRRKRKGGDVEVAA</sequence>
<evidence type="ECO:0000313" key="5">
    <source>
        <dbReference type="Proteomes" id="UP000305067"/>
    </source>
</evidence>
<reference evidence="4 5" key="1">
    <citation type="journal article" date="2019" name="Nat. Ecol. Evol.">
        <title>Megaphylogeny resolves global patterns of mushroom evolution.</title>
        <authorList>
            <person name="Varga T."/>
            <person name="Krizsan K."/>
            <person name="Foldi C."/>
            <person name="Dima B."/>
            <person name="Sanchez-Garcia M."/>
            <person name="Sanchez-Ramirez S."/>
            <person name="Szollosi G.J."/>
            <person name="Szarkandi J.G."/>
            <person name="Papp V."/>
            <person name="Albert L."/>
            <person name="Andreopoulos W."/>
            <person name="Angelini C."/>
            <person name="Antonin V."/>
            <person name="Barry K.W."/>
            <person name="Bougher N.L."/>
            <person name="Buchanan P."/>
            <person name="Buyck B."/>
            <person name="Bense V."/>
            <person name="Catcheside P."/>
            <person name="Chovatia M."/>
            <person name="Cooper J."/>
            <person name="Damon W."/>
            <person name="Desjardin D."/>
            <person name="Finy P."/>
            <person name="Geml J."/>
            <person name="Haridas S."/>
            <person name="Hughes K."/>
            <person name="Justo A."/>
            <person name="Karasinski D."/>
            <person name="Kautmanova I."/>
            <person name="Kiss B."/>
            <person name="Kocsube S."/>
            <person name="Kotiranta H."/>
            <person name="LaButti K.M."/>
            <person name="Lechner B.E."/>
            <person name="Liimatainen K."/>
            <person name="Lipzen A."/>
            <person name="Lukacs Z."/>
            <person name="Mihaltcheva S."/>
            <person name="Morgado L.N."/>
            <person name="Niskanen T."/>
            <person name="Noordeloos M.E."/>
            <person name="Ohm R.A."/>
            <person name="Ortiz-Santana B."/>
            <person name="Ovrebo C."/>
            <person name="Racz N."/>
            <person name="Riley R."/>
            <person name="Savchenko A."/>
            <person name="Shiryaev A."/>
            <person name="Soop K."/>
            <person name="Spirin V."/>
            <person name="Szebenyi C."/>
            <person name="Tomsovsky M."/>
            <person name="Tulloss R.E."/>
            <person name="Uehling J."/>
            <person name="Grigoriev I.V."/>
            <person name="Vagvolgyi C."/>
            <person name="Papp T."/>
            <person name="Martin F.M."/>
            <person name="Miettinen O."/>
            <person name="Hibbett D.S."/>
            <person name="Nagy L.G."/>
        </authorList>
    </citation>
    <scope>NUCLEOTIDE SEQUENCE [LARGE SCALE GENOMIC DNA]</scope>
    <source>
        <strain evidence="4 5">CBS 309.79</strain>
    </source>
</reference>
<dbReference type="PANTHER" id="PTHR14490">
    <property type="entry name" value="ZINC FINGER, ZZ TYPE"/>
    <property type="match status" value="1"/>
</dbReference>
<feature type="compositionally biased region" description="Acidic residues" evidence="2">
    <location>
        <begin position="534"/>
        <end position="547"/>
    </location>
</feature>
<dbReference type="InterPro" id="IPR018034">
    <property type="entry name" value="Kri1"/>
</dbReference>
<feature type="region of interest" description="Disordered" evidence="2">
    <location>
        <begin position="38"/>
        <end position="71"/>
    </location>
</feature>
<feature type="domain" description="Kri1-like C-terminal" evidence="3">
    <location>
        <begin position="553"/>
        <end position="628"/>
    </location>
</feature>
<feature type="compositionally biased region" description="Acidic residues" evidence="2">
    <location>
        <begin position="514"/>
        <end position="527"/>
    </location>
</feature>
<feature type="region of interest" description="Disordered" evidence="2">
    <location>
        <begin position="635"/>
        <end position="729"/>
    </location>
</feature>
<evidence type="ECO:0000256" key="1">
    <source>
        <dbReference type="ARBA" id="ARBA00007473"/>
    </source>
</evidence>
<comment type="similarity">
    <text evidence="1">Belongs to the KRI1 family.</text>
</comment>
<dbReference type="GO" id="GO:0000447">
    <property type="term" value="P:endonucleolytic cleavage in ITS1 to separate SSU-rRNA from 5.8S rRNA and LSU-rRNA from tricistronic rRNA transcript (SSU-rRNA, 5.8S rRNA, LSU-rRNA)"/>
    <property type="evidence" value="ECO:0007669"/>
    <property type="project" value="TreeGrafter"/>
</dbReference>
<feature type="region of interest" description="Disordered" evidence="2">
    <location>
        <begin position="366"/>
        <end position="403"/>
    </location>
</feature>
<feature type="region of interest" description="Disordered" evidence="2">
    <location>
        <begin position="217"/>
        <end position="278"/>
    </location>
</feature>
<feature type="region of interest" description="Disordered" evidence="2">
    <location>
        <begin position="297"/>
        <end position="343"/>
    </location>
</feature>
<organism evidence="4 5">
    <name type="scientific">Pterulicium gracile</name>
    <dbReference type="NCBI Taxonomy" id="1884261"/>
    <lineage>
        <taxon>Eukaryota</taxon>
        <taxon>Fungi</taxon>
        <taxon>Dikarya</taxon>
        <taxon>Basidiomycota</taxon>
        <taxon>Agaricomycotina</taxon>
        <taxon>Agaricomycetes</taxon>
        <taxon>Agaricomycetidae</taxon>
        <taxon>Agaricales</taxon>
        <taxon>Pleurotineae</taxon>
        <taxon>Pterulaceae</taxon>
        <taxon>Pterulicium</taxon>
    </lineage>
</organism>
<dbReference type="Pfam" id="PF12936">
    <property type="entry name" value="Kri1_C"/>
    <property type="match status" value="1"/>
</dbReference>
<feature type="compositionally biased region" description="Basic residues" evidence="2">
    <location>
        <begin position="502"/>
        <end position="511"/>
    </location>
</feature>
<feature type="region of interest" description="Disordered" evidence="2">
    <location>
        <begin position="100"/>
        <end position="191"/>
    </location>
</feature>
<feature type="region of interest" description="Disordered" evidence="2">
    <location>
        <begin position="445"/>
        <end position="547"/>
    </location>
</feature>
<feature type="compositionally biased region" description="Acidic residues" evidence="2">
    <location>
        <begin position="475"/>
        <end position="490"/>
    </location>
</feature>
<protein>
    <submittedName>
        <fullName evidence="4">KRI1-like family C-terminal-domain-containing protein</fullName>
    </submittedName>
</protein>